<dbReference type="EMBL" id="PJQY01000569">
    <property type="protein sequence ID" value="PQQ09851.1"/>
    <property type="molecule type" value="Genomic_DNA"/>
</dbReference>
<dbReference type="Proteomes" id="UP000250321">
    <property type="component" value="Unassembled WGS sequence"/>
</dbReference>
<keyword evidence="2" id="KW-1185">Reference proteome</keyword>
<organism evidence="1 2">
    <name type="scientific">Prunus yedoensis var. nudiflora</name>
    <dbReference type="NCBI Taxonomy" id="2094558"/>
    <lineage>
        <taxon>Eukaryota</taxon>
        <taxon>Viridiplantae</taxon>
        <taxon>Streptophyta</taxon>
        <taxon>Embryophyta</taxon>
        <taxon>Tracheophyta</taxon>
        <taxon>Spermatophyta</taxon>
        <taxon>Magnoliopsida</taxon>
        <taxon>eudicotyledons</taxon>
        <taxon>Gunneridae</taxon>
        <taxon>Pentapetalae</taxon>
        <taxon>rosids</taxon>
        <taxon>fabids</taxon>
        <taxon>Rosales</taxon>
        <taxon>Rosaceae</taxon>
        <taxon>Amygdaloideae</taxon>
        <taxon>Amygdaleae</taxon>
        <taxon>Prunus</taxon>
    </lineage>
</organism>
<protein>
    <submittedName>
        <fullName evidence="1">Uncharacterized protein</fullName>
    </submittedName>
</protein>
<name>A0A314YYJ5_PRUYE</name>
<comment type="caution">
    <text evidence="1">The sequence shown here is derived from an EMBL/GenBank/DDBJ whole genome shotgun (WGS) entry which is preliminary data.</text>
</comment>
<sequence>MAPPPPDSCALLEFTSSMLGPTKAKLKTTVPRGFLYSHWPNQVGPEVAFSFRAAGERERPTRQVNAAFTATCRDLIHGPPSPLKTSGYSMLLACRTAWTAGPTNKGSIVGPSNWHFPRRFVGFEFQQAVTRGIAENRQDSGAGLVIYLCAANLSHE</sequence>
<proteinExistence type="predicted"/>
<reference evidence="1 2" key="1">
    <citation type="submission" date="2018-02" db="EMBL/GenBank/DDBJ databases">
        <title>Draft genome of wild Prunus yedoensis var. nudiflora.</title>
        <authorList>
            <person name="Baek S."/>
            <person name="Kim J.-H."/>
            <person name="Choi K."/>
            <person name="Kim G.-B."/>
            <person name="Cho A."/>
            <person name="Jang H."/>
            <person name="Shin C.-H."/>
            <person name="Yu H.-J."/>
            <person name="Mun J.-H."/>
        </authorList>
    </citation>
    <scope>NUCLEOTIDE SEQUENCE [LARGE SCALE GENOMIC DNA]</scope>
    <source>
        <strain evidence="2">cv. Jeju island</strain>
        <tissue evidence="1">Leaf</tissue>
    </source>
</reference>
<gene>
    <name evidence="1" type="ORF">Pyn_19408</name>
</gene>
<dbReference type="AlphaFoldDB" id="A0A314YYJ5"/>
<evidence type="ECO:0000313" key="1">
    <source>
        <dbReference type="EMBL" id="PQQ09851.1"/>
    </source>
</evidence>
<accession>A0A314YYJ5</accession>
<evidence type="ECO:0000313" key="2">
    <source>
        <dbReference type="Proteomes" id="UP000250321"/>
    </source>
</evidence>